<organism evidence="1">
    <name type="scientific">marine sediment metagenome</name>
    <dbReference type="NCBI Taxonomy" id="412755"/>
    <lineage>
        <taxon>unclassified sequences</taxon>
        <taxon>metagenomes</taxon>
        <taxon>ecological metagenomes</taxon>
    </lineage>
</organism>
<comment type="caution">
    <text evidence="1">The sequence shown here is derived from an EMBL/GenBank/DDBJ whole genome shotgun (WGS) entry which is preliminary data.</text>
</comment>
<evidence type="ECO:0000313" key="1">
    <source>
        <dbReference type="EMBL" id="GAH63864.1"/>
    </source>
</evidence>
<dbReference type="EMBL" id="BARU01029160">
    <property type="protein sequence ID" value="GAH63864.1"/>
    <property type="molecule type" value="Genomic_DNA"/>
</dbReference>
<name>X1ICL5_9ZZZZ</name>
<accession>X1ICL5</accession>
<gene>
    <name evidence="1" type="ORF">S03H2_46447</name>
</gene>
<reference evidence="1" key="1">
    <citation type="journal article" date="2014" name="Front. Microbiol.">
        <title>High frequency of phylogenetically diverse reductive dehalogenase-homologous genes in deep subseafloor sedimentary metagenomes.</title>
        <authorList>
            <person name="Kawai M."/>
            <person name="Futagami T."/>
            <person name="Toyoda A."/>
            <person name="Takaki Y."/>
            <person name="Nishi S."/>
            <person name="Hori S."/>
            <person name="Arai W."/>
            <person name="Tsubouchi T."/>
            <person name="Morono Y."/>
            <person name="Uchiyama I."/>
            <person name="Ito T."/>
            <person name="Fujiyama A."/>
            <person name="Inagaki F."/>
            <person name="Takami H."/>
        </authorList>
    </citation>
    <scope>NUCLEOTIDE SEQUENCE</scope>
    <source>
        <strain evidence="1">Expedition CK06-06</strain>
    </source>
</reference>
<sequence>YDRAFTYEEVSEEESRDEQRRLLKRLMKIWHITKKKALFVFGGDRGLFTERFVKDEVEKDNDLRDCILMTFKALCLNRYKNLTPLDRCCFLSLLIEALENFYEQFEEDKSTFIKSTFIWIPQKKIYAKLRVGSTALQKSLKHLKELGLINTKQDGKRTLTSIFVPDPRTKEEIKKDAVEEKNREKFDKYIEQEEKLEEREKLIDQGWGFEPEEIDYHLCQNMLRFAVYFDTGDPQVLIFMPNFFHKKFFVFSTRFRSKHILTQVVVN</sequence>
<proteinExistence type="predicted"/>
<feature type="non-terminal residue" evidence="1">
    <location>
        <position position="1"/>
    </location>
</feature>
<feature type="non-terminal residue" evidence="1">
    <location>
        <position position="267"/>
    </location>
</feature>
<dbReference type="AlphaFoldDB" id="X1ICL5"/>
<protein>
    <submittedName>
        <fullName evidence="1">Uncharacterized protein</fullName>
    </submittedName>
</protein>